<keyword evidence="5" id="KW-0233">DNA recombination</keyword>
<name>A0ABS7SAI7_9MICO</name>
<reference evidence="6 7" key="1">
    <citation type="submission" date="2021-04" db="EMBL/GenBank/DDBJ databases">
        <title>Ruania sp. nov., isolated from sandy soil of mangrove forest.</title>
        <authorList>
            <person name="Ge X."/>
            <person name="Huang R."/>
            <person name="Liu W."/>
        </authorList>
    </citation>
    <scope>NUCLEOTIDE SEQUENCE [LARGE SCALE GENOMIC DNA]</scope>
    <source>
        <strain evidence="6 7">N2-46</strain>
    </source>
</reference>
<comment type="caution">
    <text evidence="6">The sequence shown here is derived from an EMBL/GenBank/DDBJ whole genome shotgun (WGS) entry which is preliminary data.</text>
</comment>
<dbReference type="EMBL" id="JAGSHT010000013">
    <property type="protein sequence ID" value="MBZ2197369.1"/>
    <property type="molecule type" value="Genomic_DNA"/>
</dbReference>
<proteinExistence type="inferred from homology"/>
<comment type="similarity">
    <text evidence="2">Belongs to the transposase mutator family.</text>
</comment>
<keyword evidence="3" id="KW-0815">Transposition</keyword>
<evidence type="ECO:0000313" key="7">
    <source>
        <dbReference type="Proteomes" id="UP000826651"/>
    </source>
</evidence>
<dbReference type="Proteomes" id="UP000826651">
    <property type="component" value="Unassembled WGS sequence"/>
</dbReference>
<evidence type="ECO:0000256" key="1">
    <source>
        <dbReference type="ARBA" id="ARBA00002190"/>
    </source>
</evidence>
<evidence type="ECO:0000256" key="4">
    <source>
        <dbReference type="ARBA" id="ARBA00023125"/>
    </source>
</evidence>
<accession>A0ABS7SAI7</accession>
<gene>
    <name evidence="6" type="ORF">KCQ71_14495</name>
</gene>
<evidence type="ECO:0000256" key="3">
    <source>
        <dbReference type="ARBA" id="ARBA00022578"/>
    </source>
</evidence>
<comment type="function">
    <text evidence="1">Required for the transposition of the insertion element.</text>
</comment>
<sequence>MFPKEICVGSGPTNATKASTREIRRRTDVVGNFPGRNAILRLIGAVLAEQHPAWTEQCRHIGLGILTRARAALNPPTEPEELLTTVPALTARPSAIGGSAPVHHHPGLDLKGRGDGRLCRHADTLLRSTR</sequence>
<dbReference type="InterPro" id="IPR001207">
    <property type="entry name" value="Transposase_mutator"/>
</dbReference>
<keyword evidence="4" id="KW-0238">DNA-binding</keyword>
<keyword evidence="7" id="KW-1185">Reference proteome</keyword>
<dbReference type="Pfam" id="PF00872">
    <property type="entry name" value="Transposase_mut"/>
    <property type="match status" value="1"/>
</dbReference>
<evidence type="ECO:0000256" key="5">
    <source>
        <dbReference type="ARBA" id="ARBA00023172"/>
    </source>
</evidence>
<organism evidence="6 7">
    <name type="scientific">Occultella gossypii</name>
    <dbReference type="NCBI Taxonomy" id="2800820"/>
    <lineage>
        <taxon>Bacteria</taxon>
        <taxon>Bacillati</taxon>
        <taxon>Actinomycetota</taxon>
        <taxon>Actinomycetes</taxon>
        <taxon>Micrococcales</taxon>
        <taxon>Ruaniaceae</taxon>
        <taxon>Occultella</taxon>
    </lineage>
</organism>
<protein>
    <submittedName>
        <fullName evidence="6">Transposase</fullName>
    </submittedName>
</protein>
<evidence type="ECO:0000256" key="2">
    <source>
        <dbReference type="ARBA" id="ARBA00010961"/>
    </source>
</evidence>
<evidence type="ECO:0000313" key="6">
    <source>
        <dbReference type="EMBL" id="MBZ2197369.1"/>
    </source>
</evidence>